<dbReference type="Pfam" id="PF02613">
    <property type="entry name" value="Nitrate_red_del"/>
    <property type="match status" value="1"/>
</dbReference>
<dbReference type="InterPro" id="IPR036411">
    <property type="entry name" value="TorD-like_sf"/>
</dbReference>
<gene>
    <name evidence="2" type="ordered locus">Dole_0197</name>
</gene>
<keyword evidence="1" id="KW-0143">Chaperone</keyword>
<organism evidence="2 3">
    <name type="scientific">Desulfosudis oleivorans (strain DSM 6200 / JCM 39069 / Hxd3)</name>
    <name type="common">Desulfococcus oleovorans</name>
    <dbReference type="NCBI Taxonomy" id="96561"/>
    <lineage>
        <taxon>Bacteria</taxon>
        <taxon>Pseudomonadati</taxon>
        <taxon>Thermodesulfobacteriota</taxon>
        <taxon>Desulfobacteria</taxon>
        <taxon>Desulfobacterales</taxon>
        <taxon>Desulfosudaceae</taxon>
        <taxon>Desulfosudis</taxon>
    </lineage>
</organism>
<dbReference type="InterPro" id="IPR020945">
    <property type="entry name" value="DMSO/NO3_reduct_chaperone"/>
</dbReference>
<protein>
    <submittedName>
        <fullName evidence="2">Delta-subunit of ethylbenzene dehydrogenase</fullName>
    </submittedName>
</protein>
<evidence type="ECO:0000313" key="3">
    <source>
        <dbReference type="Proteomes" id="UP000008561"/>
    </source>
</evidence>
<evidence type="ECO:0000256" key="1">
    <source>
        <dbReference type="ARBA" id="ARBA00023186"/>
    </source>
</evidence>
<sequence length="249" mass="28261">MNQAAVDMANGYDDAQMAAFRSAELTSDADKQAAARSDMYALMADLFRYPDKEFQAFVRNGELRDALVGITENLPFACALSDGETEKLQFSPLLDEDGVEAGFIRLFEAGPGDPPCPLIEGKYVKDSNRRAIFEDLIRFYNHFGLSYAEGAHEDRPDHVIYEMEFMHYICFLTLRAGQQEKSIEDLLLAQRDFLKHHLLKWAGKLAERVAEVVNDIPEDYAGTFYTNVARLLARFIEADYAYLNEAQTR</sequence>
<dbReference type="AlphaFoldDB" id="A8ZSU4"/>
<keyword evidence="3" id="KW-1185">Reference proteome</keyword>
<proteinExistence type="predicted"/>
<dbReference type="PANTHER" id="PTHR34227:SF1">
    <property type="entry name" value="DIMETHYL SULFOXIDE REDUCTASE CHAPERONE-RELATED"/>
    <property type="match status" value="1"/>
</dbReference>
<dbReference type="eggNOG" id="COG3381">
    <property type="taxonomic scope" value="Bacteria"/>
</dbReference>
<accession>A8ZSU4</accession>
<dbReference type="SUPFAM" id="SSF89155">
    <property type="entry name" value="TorD-like"/>
    <property type="match status" value="1"/>
</dbReference>
<evidence type="ECO:0000313" key="2">
    <source>
        <dbReference type="EMBL" id="ABW66007.1"/>
    </source>
</evidence>
<dbReference type="Gene3D" id="1.10.3480.10">
    <property type="entry name" value="TorD-like"/>
    <property type="match status" value="1"/>
</dbReference>
<dbReference type="PANTHER" id="PTHR34227">
    <property type="entry name" value="CHAPERONE PROTEIN YCDY"/>
    <property type="match status" value="1"/>
</dbReference>
<dbReference type="KEGG" id="dol:Dole_0197"/>
<dbReference type="RefSeq" id="WP_012173626.1">
    <property type="nucleotide sequence ID" value="NC_009943.1"/>
</dbReference>
<dbReference type="STRING" id="96561.Dole_0197"/>
<dbReference type="InterPro" id="IPR050289">
    <property type="entry name" value="TorD/DmsD_chaperones"/>
</dbReference>
<dbReference type="Proteomes" id="UP000008561">
    <property type="component" value="Chromosome"/>
</dbReference>
<name>A8ZSU4_DESOH</name>
<dbReference type="HOGENOM" id="CLU_1248507_0_0_7"/>
<dbReference type="EMBL" id="CP000859">
    <property type="protein sequence ID" value="ABW66007.1"/>
    <property type="molecule type" value="Genomic_DNA"/>
</dbReference>
<reference evidence="2 3" key="1">
    <citation type="submission" date="2007-10" db="EMBL/GenBank/DDBJ databases">
        <title>Complete sequence of Desulfococcus oleovorans Hxd3.</title>
        <authorList>
            <consortium name="US DOE Joint Genome Institute"/>
            <person name="Copeland A."/>
            <person name="Lucas S."/>
            <person name="Lapidus A."/>
            <person name="Barry K."/>
            <person name="Glavina del Rio T."/>
            <person name="Dalin E."/>
            <person name="Tice H."/>
            <person name="Pitluck S."/>
            <person name="Kiss H."/>
            <person name="Brettin T."/>
            <person name="Bruce D."/>
            <person name="Detter J.C."/>
            <person name="Han C."/>
            <person name="Schmutz J."/>
            <person name="Larimer F."/>
            <person name="Land M."/>
            <person name="Hauser L."/>
            <person name="Kyrpides N."/>
            <person name="Kim E."/>
            <person name="Wawrik B."/>
            <person name="Richardson P."/>
        </authorList>
    </citation>
    <scope>NUCLEOTIDE SEQUENCE [LARGE SCALE GENOMIC DNA]</scope>
    <source>
        <strain evidence="3">DSM 6200 / JCM 39069 / Hxd3</strain>
    </source>
</reference>